<gene>
    <name evidence="1" type="ORF">BN715_01505</name>
</gene>
<accession>R7MXH1</accession>
<evidence type="ECO:0000313" key="1">
    <source>
        <dbReference type="EMBL" id="CDF05240.1"/>
    </source>
</evidence>
<name>R7MXH1_MEGEL</name>
<sequence>MRMDVAVRSRISSYSFNVKLWLMAGTRLMAMAAVRMVARLMSGTDMPVK</sequence>
<comment type="caution">
    <text evidence="1">The sequence shown here is derived from an EMBL/GenBank/DDBJ whole genome shotgun (WGS) entry which is preliminary data.</text>
</comment>
<dbReference type="Proteomes" id="UP000017908">
    <property type="component" value="Unassembled WGS sequence"/>
</dbReference>
<protein>
    <submittedName>
        <fullName evidence="1">Uncharacterized protein</fullName>
    </submittedName>
</protein>
<dbReference type="AlphaFoldDB" id="R7MXH1"/>
<proteinExistence type="predicted"/>
<organism evidence="1">
    <name type="scientific">Megasphaera elsdenii CAG:570</name>
    <dbReference type="NCBI Taxonomy" id="1263087"/>
    <lineage>
        <taxon>Bacteria</taxon>
        <taxon>Bacillati</taxon>
        <taxon>Bacillota</taxon>
        <taxon>Negativicutes</taxon>
        <taxon>Veillonellales</taxon>
        <taxon>Veillonellaceae</taxon>
        <taxon>Megasphaera</taxon>
    </lineage>
</organism>
<dbReference type="EMBL" id="CBKE010000248">
    <property type="protein sequence ID" value="CDF05240.1"/>
    <property type="molecule type" value="Genomic_DNA"/>
</dbReference>
<reference evidence="1" key="1">
    <citation type="submission" date="2012-11" db="EMBL/GenBank/DDBJ databases">
        <title>Dependencies among metagenomic species, viruses, plasmids and units of genetic variation.</title>
        <authorList>
            <person name="Nielsen H.B."/>
            <person name="Almeida M."/>
            <person name="Juncker A.S."/>
            <person name="Rasmussen S."/>
            <person name="Li J."/>
            <person name="Sunagawa S."/>
            <person name="Plichta D."/>
            <person name="Gautier L."/>
            <person name="Le Chatelier E."/>
            <person name="Peletier E."/>
            <person name="Bonde I."/>
            <person name="Nielsen T."/>
            <person name="Manichanh C."/>
            <person name="Arumugam M."/>
            <person name="Batto J."/>
            <person name="Santos M.B.Q.D."/>
            <person name="Blom N."/>
            <person name="Borruel N."/>
            <person name="Burgdorf K.S."/>
            <person name="Boumezbeur F."/>
            <person name="Casellas F."/>
            <person name="Dore J."/>
            <person name="Guarner F."/>
            <person name="Hansen T."/>
            <person name="Hildebrand F."/>
            <person name="Kaas R.S."/>
            <person name="Kennedy S."/>
            <person name="Kristiansen K."/>
            <person name="Kultima J.R."/>
            <person name="Leonard P."/>
            <person name="Levenez F."/>
            <person name="Lund O."/>
            <person name="Moumen B."/>
            <person name="Le Paslier D."/>
            <person name="Pons N."/>
            <person name="Pedersen O."/>
            <person name="Prifti E."/>
            <person name="Qin J."/>
            <person name="Raes J."/>
            <person name="Tap J."/>
            <person name="Tims S."/>
            <person name="Ussery D.W."/>
            <person name="Yamada T."/>
            <person name="MetaHit consortium"/>
            <person name="Renault P."/>
            <person name="Sicheritz-Ponten T."/>
            <person name="Bork P."/>
            <person name="Wang J."/>
            <person name="Brunak S."/>
            <person name="Ehrlich S.D."/>
        </authorList>
    </citation>
    <scope>NUCLEOTIDE SEQUENCE [LARGE SCALE GENOMIC DNA]</scope>
</reference>